<evidence type="ECO:0008006" key="3">
    <source>
        <dbReference type="Google" id="ProtNLM"/>
    </source>
</evidence>
<dbReference type="RefSeq" id="WP_379691919.1">
    <property type="nucleotide sequence ID" value="NZ_JBHSXH010000003.1"/>
</dbReference>
<dbReference type="Proteomes" id="UP001596408">
    <property type="component" value="Unassembled WGS sequence"/>
</dbReference>
<comment type="caution">
    <text evidence="1">The sequence shown here is derived from an EMBL/GenBank/DDBJ whole genome shotgun (WGS) entry which is preliminary data.</text>
</comment>
<evidence type="ECO:0000313" key="1">
    <source>
        <dbReference type="EMBL" id="MFC6823487.1"/>
    </source>
</evidence>
<accession>A0ABD5TYJ2</accession>
<reference evidence="1 2" key="1">
    <citation type="journal article" date="2019" name="Int. J. Syst. Evol. Microbiol.">
        <title>The Global Catalogue of Microorganisms (GCM) 10K type strain sequencing project: providing services to taxonomists for standard genome sequencing and annotation.</title>
        <authorList>
            <consortium name="The Broad Institute Genomics Platform"/>
            <consortium name="The Broad Institute Genome Sequencing Center for Infectious Disease"/>
            <person name="Wu L."/>
            <person name="Ma J."/>
        </authorList>
    </citation>
    <scope>NUCLEOTIDE SEQUENCE [LARGE SCALE GENOMIC DNA]</scope>
    <source>
        <strain evidence="1 2">YIM 94188</strain>
    </source>
</reference>
<proteinExistence type="predicted"/>
<protein>
    <recommendedName>
        <fullName evidence="3">CopG family transcriptional regulator</fullName>
    </recommendedName>
</protein>
<evidence type="ECO:0000313" key="2">
    <source>
        <dbReference type="Proteomes" id="UP001596408"/>
    </source>
</evidence>
<organism evidence="1 2">
    <name type="scientific">Halopelagius fulvigenes</name>
    <dbReference type="NCBI Taxonomy" id="1198324"/>
    <lineage>
        <taxon>Archaea</taxon>
        <taxon>Methanobacteriati</taxon>
        <taxon>Methanobacteriota</taxon>
        <taxon>Stenosarchaea group</taxon>
        <taxon>Halobacteria</taxon>
        <taxon>Halobacteriales</taxon>
        <taxon>Haloferacaceae</taxon>
    </lineage>
</organism>
<gene>
    <name evidence="1" type="ORF">ACFQEV_00485</name>
</gene>
<dbReference type="AlphaFoldDB" id="A0ABD5TYJ2"/>
<dbReference type="EMBL" id="JBHSXH010000003">
    <property type="protein sequence ID" value="MFC6823487.1"/>
    <property type="molecule type" value="Genomic_DNA"/>
</dbReference>
<keyword evidence="2" id="KW-1185">Reference proteome</keyword>
<name>A0ABD5TYJ2_9EURY</name>
<sequence length="56" mass="6638">MSQTTDPRGQNTSDKTTISVSRECLEVLWDLKRNRYETHEEVLRRTIPAFRDAEEK</sequence>